<dbReference type="InterPro" id="IPR005788">
    <property type="entry name" value="PDI_thioredoxin-like_dom"/>
</dbReference>
<dbReference type="STRING" id="6689.A0A3R7QZU0"/>
<dbReference type="GO" id="GO:0005783">
    <property type="term" value="C:endoplasmic reticulum"/>
    <property type="evidence" value="ECO:0007669"/>
    <property type="project" value="TreeGrafter"/>
</dbReference>
<dbReference type="SUPFAM" id="SSF52833">
    <property type="entry name" value="Thioredoxin-like"/>
    <property type="match status" value="3"/>
</dbReference>
<dbReference type="EMBL" id="QCYY01000426">
    <property type="protein sequence ID" value="ROT85162.1"/>
    <property type="molecule type" value="Genomic_DNA"/>
</dbReference>
<dbReference type="OrthoDB" id="71336at2759"/>
<sequence length="383" mass="42667">MLVLSFVLGLLAFGGVNCDEHGANAVTFTSDTFEDSVPLKPHFVMFFAPWCGHCKRLSPTWDDLGKKYNSQESTEVVIGKVDCTQHTALCSSQDVTGYPTLKLFAKGVEGGVKYRGPRDLASLERFIAEQLGTEVEDDGQAAVPDAHAGLIEFTDATFKTVVATGNHFIKFYAPWCGHCQRLAPTWDILAKTFEHDKSVTIGKLDCTKYREICTEYEVKGYPTLLWIEEGKKMEKYSGDRSHGDLKAFVAKMLGDEAGKKKEDEDADGPRSPVVVLTTENFENAIEQGYTFVKFFAPWCGHCKRMAPTYDELGRKFVGHDKVKIAKVDCTQEINRGLCSQQKVNGFPTLFLYKGGEQISEYTGDRSLDDMVTFVTSHLGHDEL</sequence>
<dbReference type="AlphaFoldDB" id="A0A3R7QZU0"/>
<gene>
    <name evidence="8" type="ORF">C7M84_020928</name>
</gene>
<keyword evidence="4" id="KW-0676">Redox-active center</keyword>
<evidence type="ECO:0000313" key="8">
    <source>
        <dbReference type="EMBL" id="ROT85162.1"/>
    </source>
</evidence>
<organism evidence="8 9">
    <name type="scientific">Penaeus vannamei</name>
    <name type="common">Whiteleg shrimp</name>
    <name type="synonym">Litopenaeus vannamei</name>
    <dbReference type="NCBI Taxonomy" id="6689"/>
    <lineage>
        <taxon>Eukaryota</taxon>
        <taxon>Metazoa</taxon>
        <taxon>Ecdysozoa</taxon>
        <taxon>Arthropoda</taxon>
        <taxon>Crustacea</taxon>
        <taxon>Multicrustacea</taxon>
        <taxon>Malacostraca</taxon>
        <taxon>Eumalacostraca</taxon>
        <taxon>Eucarida</taxon>
        <taxon>Decapoda</taxon>
        <taxon>Dendrobranchiata</taxon>
        <taxon>Penaeoidea</taxon>
        <taxon>Penaeidae</taxon>
        <taxon>Penaeus</taxon>
    </lineage>
</organism>
<comment type="similarity">
    <text evidence="1 5">Belongs to the protein disulfide isomerase family.</text>
</comment>
<dbReference type="InterPro" id="IPR051063">
    <property type="entry name" value="PDI"/>
</dbReference>
<dbReference type="PROSITE" id="PS51352">
    <property type="entry name" value="THIOREDOXIN_2"/>
    <property type="match status" value="3"/>
</dbReference>
<reference evidence="8 9" key="1">
    <citation type="submission" date="2018-04" db="EMBL/GenBank/DDBJ databases">
        <authorList>
            <person name="Zhang X."/>
            <person name="Yuan J."/>
            <person name="Li F."/>
            <person name="Xiang J."/>
        </authorList>
    </citation>
    <scope>NUCLEOTIDE SEQUENCE [LARGE SCALE GENOMIC DNA]</scope>
    <source>
        <tissue evidence="8">Muscle</tissue>
    </source>
</reference>
<feature type="signal peptide" evidence="6">
    <location>
        <begin position="1"/>
        <end position="18"/>
    </location>
</feature>
<comment type="caution">
    <text evidence="8">The sequence shown here is derived from an EMBL/GenBank/DDBJ whole genome shotgun (WGS) entry which is preliminary data.</text>
</comment>
<keyword evidence="3" id="KW-0677">Repeat</keyword>
<dbReference type="NCBIfam" id="TIGR01126">
    <property type="entry name" value="pdi_dom"/>
    <property type="match status" value="1"/>
</dbReference>
<accession>A0A3R7QZU0</accession>
<dbReference type="PANTHER" id="PTHR45672:SF3">
    <property type="entry name" value="THIOREDOXIN DOMAIN-CONTAINING PROTEIN 5"/>
    <property type="match status" value="1"/>
</dbReference>
<evidence type="ECO:0000256" key="2">
    <source>
        <dbReference type="ARBA" id="ARBA00022729"/>
    </source>
</evidence>
<dbReference type="PANTHER" id="PTHR45672">
    <property type="entry name" value="PROTEIN DISULFIDE-ISOMERASE C17H9.14C-RELATED"/>
    <property type="match status" value="1"/>
</dbReference>
<dbReference type="Pfam" id="PF00085">
    <property type="entry name" value="Thioredoxin"/>
    <property type="match status" value="3"/>
</dbReference>
<dbReference type="GO" id="GO:0003756">
    <property type="term" value="F:protein disulfide isomerase activity"/>
    <property type="evidence" value="ECO:0007669"/>
    <property type="project" value="InterPro"/>
</dbReference>
<keyword evidence="8" id="KW-0413">Isomerase</keyword>
<protein>
    <submittedName>
        <fullName evidence="8">Protein disulfide isomerase 1</fullName>
    </submittedName>
</protein>
<keyword evidence="2 6" id="KW-0732">Signal</keyword>
<feature type="domain" description="Thioredoxin" evidence="7">
    <location>
        <begin position="19"/>
        <end position="132"/>
    </location>
</feature>
<evidence type="ECO:0000256" key="4">
    <source>
        <dbReference type="ARBA" id="ARBA00023284"/>
    </source>
</evidence>
<evidence type="ECO:0000256" key="5">
    <source>
        <dbReference type="RuleBase" id="RU004208"/>
    </source>
</evidence>
<dbReference type="InterPro" id="IPR017937">
    <property type="entry name" value="Thioredoxin_CS"/>
</dbReference>
<keyword evidence="9" id="KW-1185">Reference proteome</keyword>
<evidence type="ECO:0000259" key="7">
    <source>
        <dbReference type="PROSITE" id="PS51352"/>
    </source>
</evidence>
<dbReference type="Gene3D" id="3.40.30.10">
    <property type="entry name" value="Glutaredoxin"/>
    <property type="match status" value="3"/>
</dbReference>
<evidence type="ECO:0000256" key="1">
    <source>
        <dbReference type="ARBA" id="ARBA00006347"/>
    </source>
</evidence>
<dbReference type="PRINTS" id="PR00421">
    <property type="entry name" value="THIOREDOXIN"/>
</dbReference>
<dbReference type="Proteomes" id="UP000283509">
    <property type="component" value="Unassembled WGS sequence"/>
</dbReference>
<evidence type="ECO:0000256" key="3">
    <source>
        <dbReference type="ARBA" id="ARBA00022737"/>
    </source>
</evidence>
<dbReference type="GO" id="GO:0006457">
    <property type="term" value="P:protein folding"/>
    <property type="evidence" value="ECO:0007669"/>
    <property type="project" value="TreeGrafter"/>
</dbReference>
<feature type="chain" id="PRO_5018652356" evidence="6">
    <location>
        <begin position="19"/>
        <end position="383"/>
    </location>
</feature>
<feature type="domain" description="Thioredoxin" evidence="7">
    <location>
        <begin position="251"/>
        <end position="379"/>
    </location>
</feature>
<evidence type="ECO:0000256" key="6">
    <source>
        <dbReference type="SAM" id="SignalP"/>
    </source>
</evidence>
<dbReference type="InterPro" id="IPR036249">
    <property type="entry name" value="Thioredoxin-like_sf"/>
</dbReference>
<evidence type="ECO:0000313" key="9">
    <source>
        <dbReference type="Proteomes" id="UP000283509"/>
    </source>
</evidence>
<name>A0A3R7QZU0_PENVA</name>
<dbReference type="PROSITE" id="PS00194">
    <property type="entry name" value="THIOREDOXIN_1"/>
    <property type="match status" value="3"/>
</dbReference>
<dbReference type="InterPro" id="IPR013766">
    <property type="entry name" value="Thioredoxin_domain"/>
</dbReference>
<reference evidence="8 9" key="2">
    <citation type="submission" date="2019-01" db="EMBL/GenBank/DDBJ databases">
        <title>The decoding of complex shrimp genome reveals the adaptation for benthos swimmer, frequently molting mechanism and breeding impact on genome.</title>
        <authorList>
            <person name="Sun Y."/>
            <person name="Gao Y."/>
            <person name="Yu Y."/>
        </authorList>
    </citation>
    <scope>NUCLEOTIDE SEQUENCE [LARGE SCALE GENOMIC DNA]</scope>
    <source>
        <tissue evidence="8">Muscle</tissue>
    </source>
</reference>
<feature type="domain" description="Thioredoxin" evidence="7">
    <location>
        <begin position="137"/>
        <end position="250"/>
    </location>
</feature>
<proteinExistence type="inferred from homology"/>